<dbReference type="AlphaFoldDB" id="A0A0L0DSL1"/>
<feature type="domain" description="Rhodanese" evidence="4">
    <location>
        <begin position="291"/>
        <end position="361"/>
    </location>
</feature>
<name>A0A0L0DSL1_THETB</name>
<accession>A0A0L0DSL1</accession>
<dbReference type="Proteomes" id="UP000054408">
    <property type="component" value="Unassembled WGS sequence"/>
</dbReference>
<keyword evidence="2" id="KW-0677">Repeat</keyword>
<dbReference type="GO" id="GO:0005739">
    <property type="term" value="C:mitochondrion"/>
    <property type="evidence" value="ECO:0007669"/>
    <property type="project" value="TreeGrafter"/>
</dbReference>
<dbReference type="InterPro" id="IPR045078">
    <property type="entry name" value="TST/MPST-like"/>
</dbReference>
<dbReference type="SUPFAM" id="SSF52821">
    <property type="entry name" value="Rhodanese/Cell cycle control phosphatase"/>
    <property type="match status" value="2"/>
</dbReference>
<evidence type="ECO:0000256" key="2">
    <source>
        <dbReference type="ARBA" id="ARBA00022737"/>
    </source>
</evidence>
<dbReference type="GO" id="GO:0004792">
    <property type="term" value="F:thiosulfate-cyanide sulfurtransferase activity"/>
    <property type="evidence" value="ECO:0007669"/>
    <property type="project" value="InterPro"/>
</dbReference>
<dbReference type="PROSITE" id="PS00683">
    <property type="entry name" value="RHODANESE_2"/>
    <property type="match status" value="1"/>
</dbReference>
<proteinExistence type="predicted"/>
<dbReference type="RefSeq" id="XP_013753330.1">
    <property type="nucleotide sequence ID" value="XM_013897876.1"/>
</dbReference>
<evidence type="ECO:0000313" key="6">
    <source>
        <dbReference type="Proteomes" id="UP000054408"/>
    </source>
</evidence>
<dbReference type="Gene3D" id="3.40.250.10">
    <property type="entry name" value="Rhodanese-like domain"/>
    <property type="match status" value="2"/>
</dbReference>
<dbReference type="InterPro" id="IPR001307">
    <property type="entry name" value="Thiosulphate_STrfase_CS"/>
</dbReference>
<dbReference type="GeneID" id="25568793"/>
<reference evidence="5 6" key="1">
    <citation type="submission" date="2010-05" db="EMBL/GenBank/DDBJ databases">
        <title>The Genome Sequence of Thecamonas trahens ATCC 50062.</title>
        <authorList>
            <consortium name="The Broad Institute Genome Sequencing Platform"/>
            <person name="Russ C."/>
            <person name="Cuomo C."/>
            <person name="Shea T."/>
            <person name="Young S.K."/>
            <person name="Zeng Q."/>
            <person name="Koehrsen M."/>
            <person name="Haas B."/>
            <person name="Borodovsky M."/>
            <person name="Guigo R."/>
            <person name="Alvarado L."/>
            <person name="Berlin A."/>
            <person name="Bochicchio J."/>
            <person name="Borenstein D."/>
            <person name="Chapman S."/>
            <person name="Chen Z."/>
            <person name="Freedman E."/>
            <person name="Gellesch M."/>
            <person name="Goldberg J."/>
            <person name="Griggs A."/>
            <person name="Gujja S."/>
            <person name="Heilman E."/>
            <person name="Heiman D."/>
            <person name="Hepburn T."/>
            <person name="Howarth C."/>
            <person name="Jen D."/>
            <person name="Larson L."/>
            <person name="Mehta T."/>
            <person name="Park D."/>
            <person name="Pearson M."/>
            <person name="Roberts A."/>
            <person name="Saif S."/>
            <person name="Shenoy N."/>
            <person name="Sisk P."/>
            <person name="Stolte C."/>
            <person name="Sykes S."/>
            <person name="Thomson T."/>
            <person name="Walk T."/>
            <person name="White J."/>
            <person name="Yandava C."/>
            <person name="Burger G."/>
            <person name="Gray M.W."/>
            <person name="Holland P.W.H."/>
            <person name="King N."/>
            <person name="Lang F.B.F."/>
            <person name="Roger A.J."/>
            <person name="Ruiz-Trillo I."/>
            <person name="Lander E."/>
            <person name="Nusbaum C."/>
        </authorList>
    </citation>
    <scope>NUCLEOTIDE SEQUENCE [LARGE SCALE GENOMIC DNA]</scope>
    <source>
        <strain evidence="5 6">ATCC 50062</strain>
    </source>
</reference>
<dbReference type="STRING" id="461836.A0A0L0DSL1"/>
<dbReference type="eggNOG" id="KOG1529">
    <property type="taxonomic scope" value="Eukaryota"/>
</dbReference>
<keyword evidence="6" id="KW-1185">Reference proteome</keyword>
<sequence>MLMLRRGVALGRGRGRGVWGGVCGGRRVHVLDGHEVEATQAVAPLASLVTAEQVLALETPPLLLDASWYLSPGAGESGWADFMRRRVRAPKSEPTDARDAMANAAGAQGAVDGTYFVDIDAVADSSAGLPHSMPTQEVVTTALAKFGLTPYNAPGSHIVVYDSEGCVHSPRVWWMLRAFGIRNVSVLAESVDALEPPLRDDHPLDAEAYMLRLTSNATAVNAFAPYCEFELDPTWIAPLSEVEELATAAAPGPTTRLWSTSGPPAGSTALRPSRAPACLLEPGVAGTTRLRSPEVLAETIAAAVGDRGGAPVIASCGSGVTACVLALAAQVAREAGLPAPSVRVYDGSWSEWGQDWGSPAANNAHPVVTSS</sequence>
<keyword evidence="1" id="KW-0808">Transferase</keyword>
<evidence type="ECO:0000259" key="4">
    <source>
        <dbReference type="PROSITE" id="PS50206"/>
    </source>
</evidence>
<dbReference type="PANTHER" id="PTHR11364:SF27">
    <property type="entry name" value="SULFURTRANSFERASE"/>
    <property type="match status" value="1"/>
</dbReference>
<feature type="region of interest" description="Disordered" evidence="3">
    <location>
        <begin position="251"/>
        <end position="272"/>
    </location>
</feature>
<organism evidence="5 6">
    <name type="scientific">Thecamonas trahens ATCC 50062</name>
    <dbReference type="NCBI Taxonomy" id="461836"/>
    <lineage>
        <taxon>Eukaryota</taxon>
        <taxon>Apusozoa</taxon>
        <taxon>Apusomonadida</taxon>
        <taxon>Apusomonadidae</taxon>
        <taxon>Thecamonas</taxon>
    </lineage>
</organism>
<gene>
    <name evidence="5" type="ORF">AMSG_10612</name>
</gene>
<dbReference type="OrthoDB" id="270167at2759"/>
<protein>
    <submittedName>
        <fullName evidence="5">Rhodanese domain-containing protein</fullName>
    </submittedName>
</protein>
<dbReference type="OMA" id="INIPYHY"/>
<dbReference type="PANTHER" id="PTHR11364">
    <property type="entry name" value="THIOSULFATE SULFERTANSFERASE"/>
    <property type="match status" value="1"/>
</dbReference>
<evidence type="ECO:0000256" key="1">
    <source>
        <dbReference type="ARBA" id="ARBA00022679"/>
    </source>
</evidence>
<dbReference type="PROSITE" id="PS50206">
    <property type="entry name" value="RHODANESE_3"/>
    <property type="match status" value="2"/>
</dbReference>
<dbReference type="InterPro" id="IPR036873">
    <property type="entry name" value="Rhodanese-like_dom_sf"/>
</dbReference>
<dbReference type="EMBL" id="GL349494">
    <property type="protein sequence ID" value="KNC55021.1"/>
    <property type="molecule type" value="Genomic_DNA"/>
</dbReference>
<dbReference type="InterPro" id="IPR001763">
    <property type="entry name" value="Rhodanese-like_dom"/>
</dbReference>
<evidence type="ECO:0000256" key="3">
    <source>
        <dbReference type="SAM" id="MobiDB-lite"/>
    </source>
</evidence>
<feature type="domain" description="Rhodanese" evidence="4">
    <location>
        <begin position="107"/>
        <end position="196"/>
    </location>
</feature>
<evidence type="ECO:0000313" key="5">
    <source>
        <dbReference type="EMBL" id="KNC55021.1"/>
    </source>
</evidence>